<dbReference type="PROSITE" id="PS50259">
    <property type="entry name" value="G_PROTEIN_RECEP_F3_4"/>
    <property type="match status" value="1"/>
</dbReference>
<evidence type="ECO:0000256" key="4">
    <source>
        <dbReference type="ARBA" id="ARBA00022989"/>
    </source>
</evidence>
<feature type="compositionally biased region" description="Basic and acidic residues" evidence="10">
    <location>
        <begin position="846"/>
        <end position="856"/>
    </location>
</feature>
<dbReference type="PANTHER" id="PTHR24060">
    <property type="entry name" value="METABOTROPIC GLUTAMATE RECEPTOR"/>
    <property type="match status" value="1"/>
</dbReference>
<feature type="transmembrane region" description="Helical" evidence="11">
    <location>
        <begin position="614"/>
        <end position="635"/>
    </location>
</feature>
<keyword evidence="8" id="KW-0325">Glycoprotein</keyword>
<name>A0A8S4N4L5_OWEFU</name>
<dbReference type="InterPro" id="IPR011500">
    <property type="entry name" value="GPCR_3_9-Cys_dom"/>
</dbReference>
<dbReference type="InterPro" id="IPR017978">
    <property type="entry name" value="GPCR_3_C"/>
</dbReference>
<evidence type="ECO:0000256" key="2">
    <source>
        <dbReference type="ARBA" id="ARBA00022475"/>
    </source>
</evidence>
<dbReference type="InterPro" id="IPR000337">
    <property type="entry name" value="GPCR_3"/>
</dbReference>
<evidence type="ECO:0000313" key="14">
    <source>
        <dbReference type="Proteomes" id="UP000749559"/>
    </source>
</evidence>
<dbReference type="Proteomes" id="UP000749559">
    <property type="component" value="Unassembled WGS sequence"/>
</dbReference>
<sequence>MNQDKMKIVLILTLTTMGHVFGYFQIQNKLSSKTYNQDGDLILAAPFIISGPGATRDALCSESLYYLTSMQLVEAVAFAVNKINARRDILPNVTLGFTTLDICLRTSASLAGMLHFIPMSEETKACDNISSNIKSRFKEIVGLVSQIGSRRNQLIANFLNIFSIPQIASVSTSDILSNNDDYPYFSRVVPPDRFQAQAMVDVMLYFDWSYYSMVYSEGAYGANGMGHVNRIAKTKGLCNAYLGMLPVTITDYTIYDEIVQNLKRKKAKVVVLFLEPIHIGELLTYIDKYNAQGEFIWIGSDTFEEPEVEKFSETVHGAFSIQLKAQPDYDFITHYENLTPWNNPQNPWFKAFWELAFDCIWDVNSTDNRPLCTNFKSLTESEKHKKTPWVPLLIDTVYAFGYALDNLIKKHCVEAIGNKKDLLHCVQKSDLTAFIRELDFRGSSGIISFDENGDAKGAGYVIKHFIPNRDTGYEVIEIGSWIRTTETLDLYTRDVYWYNNSKTAPNSICSQECDVGEIKIQLELPCCWDCFKCYPNDITINNSYCSHCPTFEWPDESTATTCTLIEPDLIKLTSDYLFTSLFVLASLGMTATLFILGLFIYWRNEKIIKASTKEFIYFLLIATVLVYGISFVYLLNPSVIMCYCGRVGFSIGFTILYAPLLVKVARIHYIFRAGSKMQRKLPKWIEIKKSLIITFALITIQVGISVGVILMAPPDVIKRMPVETDKFVEVVCDFPMWSMIASIVYNLVLVLATAALAFLTRKLPDNFNETLHILLSVCATLFLWLSFVPTYFITYRAKHQQMLFSVMFMLTGLVSILCLFAPKIYVIMFINESNITFSSTFSFNKDHTARNSDKTRPQSSTDTIT</sequence>
<evidence type="ECO:0000256" key="8">
    <source>
        <dbReference type="ARBA" id="ARBA00023180"/>
    </source>
</evidence>
<feature type="transmembrane region" description="Helical" evidence="11">
    <location>
        <begin position="734"/>
        <end position="759"/>
    </location>
</feature>
<dbReference type="EMBL" id="CAIIXF020000001">
    <property type="protein sequence ID" value="CAH1775465.1"/>
    <property type="molecule type" value="Genomic_DNA"/>
</dbReference>
<dbReference type="InterPro" id="IPR038550">
    <property type="entry name" value="GPCR_3_9-Cys_sf"/>
</dbReference>
<keyword evidence="2" id="KW-1003">Cell membrane</keyword>
<proteinExistence type="predicted"/>
<dbReference type="Gene3D" id="3.40.50.2300">
    <property type="match status" value="2"/>
</dbReference>
<comment type="caution">
    <text evidence="13">The sequence shown here is derived from an EMBL/GenBank/DDBJ whole genome shotgun (WGS) entry which is preliminary data.</text>
</comment>
<dbReference type="OrthoDB" id="6133044at2759"/>
<evidence type="ECO:0000256" key="9">
    <source>
        <dbReference type="ARBA" id="ARBA00023224"/>
    </source>
</evidence>
<evidence type="ECO:0000256" key="10">
    <source>
        <dbReference type="SAM" id="MobiDB-lite"/>
    </source>
</evidence>
<dbReference type="FunFam" id="3.40.50.2300:FF:000145">
    <property type="entry name" value="Glutamate receptor, metabotropic"/>
    <property type="match status" value="1"/>
</dbReference>
<keyword evidence="3 11" id="KW-0812">Transmembrane</keyword>
<keyword evidence="9" id="KW-0807">Transducer</keyword>
<reference evidence="13" key="1">
    <citation type="submission" date="2022-03" db="EMBL/GenBank/DDBJ databases">
        <authorList>
            <person name="Martin C."/>
        </authorList>
    </citation>
    <scope>NUCLEOTIDE SEQUENCE</scope>
</reference>
<dbReference type="AlphaFoldDB" id="A0A8S4N4L5"/>
<feature type="transmembrane region" description="Helical" evidence="11">
    <location>
        <begin position="576"/>
        <end position="602"/>
    </location>
</feature>
<dbReference type="Pfam" id="PF07562">
    <property type="entry name" value="NCD3G"/>
    <property type="match status" value="1"/>
</dbReference>
<keyword evidence="7" id="KW-0675">Receptor</keyword>
<evidence type="ECO:0000256" key="3">
    <source>
        <dbReference type="ARBA" id="ARBA00022692"/>
    </source>
</evidence>
<dbReference type="GO" id="GO:0004930">
    <property type="term" value="F:G protein-coupled receptor activity"/>
    <property type="evidence" value="ECO:0007669"/>
    <property type="project" value="UniProtKB-KW"/>
</dbReference>
<keyword evidence="6 11" id="KW-0472">Membrane</keyword>
<keyword evidence="4 11" id="KW-1133">Transmembrane helix</keyword>
<evidence type="ECO:0000256" key="11">
    <source>
        <dbReference type="SAM" id="Phobius"/>
    </source>
</evidence>
<feature type="region of interest" description="Disordered" evidence="10">
    <location>
        <begin position="846"/>
        <end position="865"/>
    </location>
</feature>
<protein>
    <recommendedName>
        <fullName evidence="12">G-protein coupled receptors family 3 profile domain-containing protein</fullName>
    </recommendedName>
</protein>
<dbReference type="InterPro" id="IPR028082">
    <property type="entry name" value="Peripla_BP_I"/>
</dbReference>
<dbReference type="Pfam" id="PF00003">
    <property type="entry name" value="7tm_3"/>
    <property type="match status" value="1"/>
</dbReference>
<comment type="subcellular location">
    <subcellularLocation>
        <location evidence="1">Cell membrane</location>
        <topology evidence="1">Multi-pass membrane protein</topology>
    </subcellularLocation>
</comment>
<dbReference type="PRINTS" id="PR00248">
    <property type="entry name" value="GPCRMGR"/>
</dbReference>
<feature type="domain" description="G-protein coupled receptors family 3 profile" evidence="12">
    <location>
        <begin position="577"/>
        <end position="835"/>
    </location>
</feature>
<keyword evidence="14" id="KW-1185">Reference proteome</keyword>
<evidence type="ECO:0000256" key="5">
    <source>
        <dbReference type="ARBA" id="ARBA00023040"/>
    </source>
</evidence>
<feature type="transmembrane region" description="Helical" evidence="11">
    <location>
        <begin position="647"/>
        <end position="671"/>
    </location>
</feature>
<organism evidence="13 14">
    <name type="scientific">Owenia fusiformis</name>
    <name type="common">Polychaete worm</name>
    <dbReference type="NCBI Taxonomy" id="6347"/>
    <lineage>
        <taxon>Eukaryota</taxon>
        <taxon>Metazoa</taxon>
        <taxon>Spiralia</taxon>
        <taxon>Lophotrochozoa</taxon>
        <taxon>Annelida</taxon>
        <taxon>Polychaeta</taxon>
        <taxon>Sedentaria</taxon>
        <taxon>Canalipalpata</taxon>
        <taxon>Sabellida</taxon>
        <taxon>Oweniida</taxon>
        <taxon>Oweniidae</taxon>
        <taxon>Owenia</taxon>
    </lineage>
</organism>
<keyword evidence="5" id="KW-0297">G-protein coupled receptor</keyword>
<feature type="transmembrane region" description="Helical" evidence="11">
    <location>
        <begin position="771"/>
        <end position="795"/>
    </location>
</feature>
<feature type="transmembrane region" description="Helical" evidence="11">
    <location>
        <begin position="691"/>
        <end position="714"/>
    </location>
</feature>
<evidence type="ECO:0000256" key="6">
    <source>
        <dbReference type="ARBA" id="ARBA00023136"/>
    </source>
</evidence>
<evidence type="ECO:0000259" key="12">
    <source>
        <dbReference type="PROSITE" id="PS50259"/>
    </source>
</evidence>
<dbReference type="InterPro" id="IPR050726">
    <property type="entry name" value="mGluR"/>
</dbReference>
<evidence type="ECO:0000256" key="7">
    <source>
        <dbReference type="ARBA" id="ARBA00023170"/>
    </source>
</evidence>
<dbReference type="Gene3D" id="2.10.50.30">
    <property type="entry name" value="GPCR, family 3, nine cysteines domain"/>
    <property type="match status" value="1"/>
</dbReference>
<dbReference type="GO" id="GO:0005886">
    <property type="term" value="C:plasma membrane"/>
    <property type="evidence" value="ECO:0007669"/>
    <property type="project" value="UniProtKB-SubCell"/>
</dbReference>
<evidence type="ECO:0000256" key="1">
    <source>
        <dbReference type="ARBA" id="ARBA00004651"/>
    </source>
</evidence>
<dbReference type="CDD" id="cd13953">
    <property type="entry name" value="7tm_classC_mGluR-like"/>
    <property type="match status" value="1"/>
</dbReference>
<dbReference type="InterPro" id="IPR001828">
    <property type="entry name" value="ANF_lig-bd_rcpt"/>
</dbReference>
<feature type="transmembrane region" description="Helical" evidence="11">
    <location>
        <begin position="801"/>
        <end position="821"/>
    </location>
</feature>
<evidence type="ECO:0000313" key="13">
    <source>
        <dbReference type="EMBL" id="CAH1775465.1"/>
    </source>
</evidence>
<dbReference type="Pfam" id="PF01094">
    <property type="entry name" value="ANF_receptor"/>
    <property type="match status" value="1"/>
</dbReference>
<dbReference type="SUPFAM" id="SSF53822">
    <property type="entry name" value="Periplasmic binding protein-like I"/>
    <property type="match status" value="1"/>
</dbReference>
<gene>
    <name evidence="13" type="ORF">OFUS_LOCUS2764</name>
</gene>
<accession>A0A8S4N4L5</accession>